<comment type="caution">
    <text evidence="2">The sequence shown here is derived from an EMBL/GenBank/DDBJ whole genome shotgun (WGS) entry which is preliminary data.</text>
</comment>
<dbReference type="EMBL" id="JAPDRL010000051">
    <property type="protein sequence ID" value="KAJ9662251.1"/>
    <property type="molecule type" value="Genomic_DNA"/>
</dbReference>
<feature type="region of interest" description="Disordered" evidence="1">
    <location>
        <begin position="412"/>
        <end position="513"/>
    </location>
</feature>
<feature type="compositionally biased region" description="Low complexity" evidence="1">
    <location>
        <begin position="455"/>
        <end position="483"/>
    </location>
</feature>
<feature type="compositionally biased region" description="Pro residues" evidence="1">
    <location>
        <begin position="420"/>
        <end position="429"/>
    </location>
</feature>
<protein>
    <recommendedName>
        <fullName evidence="4">Cep57 centrosome microtubule-binding domain-containing protein</fullName>
    </recommendedName>
</protein>
<proteinExistence type="predicted"/>
<feature type="region of interest" description="Disordered" evidence="1">
    <location>
        <begin position="116"/>
        <end position="165"/>
    </location>
</feature>
<feature type="compositionally biased region" description="Polar residues" evidence="1">
    <location>
        <begin position="347"/>
        <end position="361"/>
    </location>
</feature>
<feature type="compositionally biased region" description="Polar residues" evidence="1">
    <location>
        <begin position="325"/>
        <end position="335"/>
    </location>
</feature>
<sequence length="606" mass="66065">MWKRLPRHNRGKENQIGNPVLIETTYDATLLGRTRDISNMQIEHPSLSARPAFGRRNTEDVLQELPQLPFRSLTAPFDGTDGRYSTAPSASVYSQPSPAVPFEWARPITDASTLVEECQISPPSSPEPDVLGYGGQSYPDREVSPVDNSVSSHSDGKENTQLSSHIPRLRRAGADVTTRWDDFSGYHGATAHDGRFNPGSGNTAGIDGSTAMKSTERESRFKEKGLTIDTRPPWKGASGRSAIVGPLKDNKSLYGRSLAVPTRNDRRPSPTVSDRSGLTTPSSAVQTARRLLIGTSAEETNKELQGMDDETIKPIVPLKAGRNSPLRNVTPTTPASARVNPYPSPITPSVQSQVPASSGTYHQELRHSPDSEDLPQAARRASLGTIDSTHTARQVEERDPVSRFSWTTYATSTTYQQSPPSSPPPPMPNIFPSSITSTPTPTAAAVMSRRRPVPSIASSITSTTSRKPVPAASTTSPATHTATQRNFSAASPSDVSKALPQPPTMAESSDHVSSLQAQLDDLQLRRRNISRVVRDLSSNAATSPLVADLKQRREAERRIREYEAELMEIGSREHEVGLRLHRALRKKDREEGGGYDSVLWVRRVTG</sequence>
<accession>A0ABQ9NT18</accession>
<dbReference type="PANTHER" id="PTHR42023">
    <property type="entry name" value="BHLH DOMAIN-CONTAINING PROTEIN"/>
    <property type="match status" value="1"/>
</dbReference>
<feature type="region of interest" description="Disordered" evidence="1">
    <location>
        <begin position="322"/>
        <end position="374"/>
    </location>
</feature>
<reference evidence="2" key="1">
    <citation type="submission" date="2022-10" db="EMBL/GenBank/DDBJ databases">
        <title>Culturing micro-colonial fungi from biological soil crusts in the Mojave desert and describing Neophaeococcomyces mojavensis, and introducing the new genera and species Taxawa tesnikishii.</title>
        <authorList>
            <person name="Kurbessoian T."/>
            <person name="Stajich J.E."/>
        </authorList>
    </citation>
    <scope>NUCLEOTIDE SEQUENCE</scope>
    <source>
        <strain evidence="2">TK_1</strain>
    </source>
</reference>
<evidence type="ECO:0000313" key="3">
    <source>
        <dbReference type="Proteomes" id="UP001172684"/>
    </source>
</evidence>
<feature type="compositionally biased region" description="Polar residues" evidence="1">
    <location>
        <begin position="146"/>
        <end position="164"/>
    </location>
</feature>
<dbReference type="Proteomes" id="UP001172684">
    <property type="component" value="Unassembled WGS sequence"/>
</dbReference>
<feature type="compositionally biased region" description="Low complexity" evidence="1">
    <location>
        <begin position="430"/>
        <end position="445"/>
    </location>
</feature>
<feature type="region of interest" description="Disordered" evidence="1">
    <location>
        <begin position="191"/>
        <end position="288"/>
    </location>
</feature>
<evidence type="ECO:0000256" key="1">
    <source>
        <dbReference type="SAM" id="MobiDB-lite"/>
    </source>
</evidence>
<dbReference type="PANTHER" id="PTHR42023:SF1">
    <property type="entry name" value="BHLH DOMAIN-CONTAINING PROTEIN"/>
    <property type="match status" value="1"/>
</dbReference>
<gene>
    <name evidence="2" type="ORF">H2201_006182</name>
</gene>
<feature type="compositionally biased region" description="Polar residues" evidence="1">
    <location>
        <begin position="484"/>
        <end position="494"/>
    </location>
</feature>
<evidence type="ECO:0008006" key="4">
    <source>
        <dbReference type="Google" id="ProtNLM"/>
    </source>
</evidence>
<feature type="compositionally biased region" description="Basic and acidic residues" evidence="1">
    <location>
        <begin position="214"/>
        <end position="226"/>
    </location>
</feature>
<evidence type="ECO:0000313" key="2">
    <source>
        <dbReference type="EMBL" id="KAJ9662251.1"/>
    </source>
</evidence>
<keyword evidence="3" id="KW-1185">Reference proteome</keyword>
<feature type="compositionally biased region" description="Polar residues" evidence="1">
    <location>
        <begin position="270"/>
        <end position="286"/>
    </location>
</feature>
<organism evidence="2 3">
    <name type="scientific">Coniosporium apollinis</name>
    <dbReference type="NCBI Taxonomy" id="61459"/>
    <lineage>
        <taxon>Eukaryota</taxon>
        <taxon>Fungi</taxon>
        <taxon>Dikarya</taxon>
        <taxon>Ascomycota</taxon>
        <taxon>Pezizomycotina</taxon>
        <taxon>Dothideomycetes</taxon>
        <taxon>Dothideomycetes incertae sedis</taxon>
        <taxon>Coniosporium</taxon>
    </lineage>
</organism>
<name>A0ABQ9NT18_9PEZI</name>